<proteinExistence type="predicted"/>
<organism evidence="2 3">
    <name type="scientific">Steinernema glaseri</name>
    <dbReference type="NCBI Taxonomy" id="37863"/>
    <lineage>
        <taxon>Eukaryota</taxon>
        <taxon>Metazoa</taxon>
        <taxon>Ecdysozoa</taxon>
        <taxon>Nematoda</taxon>
        <taxon>Chromadorea</taxon>
        <taxon>Rhabditida</taxon>
        <taxon>Tylenchina</taxon>
        <taxon>Panagrolaimomorpha</taxon>
        <taxon>Strongyloidoidea</taxon>
        <taxon>Steinernematidae</taxon>
        <taxon>Steinernema</taxon>
    </lineage>
</organism>
<protein>
    <submittedName>
        <fullName evidence="3">Uncharacterized protein</fullName>
    </submittedName>
</protein>
<dbReference type="WBParaSite" id="L893_g8455.t1">
    <property type="protein sequence ID" value="L893_g8455.t1"/>
    <property type="gene ID" value="L893_g8455"/>
</dbReference>
<accession>A0A1I8ARF9</accession>
<keyword evidence="2" id="KW-1185">Reference proteome</keyword>
<evidence type="ECO:0000313" key="2">
    <source>
        <dbReference type="Proteomes" id="UP000095287"/>
    </source>
</evidence>
<dbReference type="Proteomes" id="UP000095287">
    <property type="component" value="Unplaced"/>
</dbReference>
<feature type="compositionally biased region" description="Basic and acidic residues" evidence="1">
    <location>
        <begin position="44"/>
        <end position="54"/>
    </location>
</feature>
<feature type="region of interest" description="Disordered" evidence="1">
    <location>
        <begin position="143"/>
        <end position="178"/>
    </location>
</feature>
<evidence type="ECO:0000256" key="1">
    <source>
        <dbReference type="SAM" id="MobiDB-lite"/>
    </source>
</evidence>
<dbReference type="AlphaFoldDB" id="A0A1I8ARF9"/>
<reference evidence="3" key="1">
    <citation type="submission" date="2016-11" db="UniProtKB">
        <authorList>
            <consortium name="WormBaseParasite"/>
        </authorList>
    </citation>
    <scope>IDENTIFICATION</scope>
</reference>
<evidence type="ECO:0000313" key="3">
    <source>
        <dbReference type="WBParaSite" id="L893_g8455.t1"/>
    </source>
</evidence>
<name>A0A1I8ARF9_9BILA</name>
<sequence length="178" mass="19977">MMAIRAQRDRPIPTGTFCCYDPRLGRIDQGDLGEASSSASSPDGPERRVIDQRRRATSRKSIFITRVHEAIPSVYRSRGKTRPRKANIRAVDATLTDTTEEDGRKQIKAGLHDEIINGDSGVKMDRWDRTCPCETVLKKANETKDDLVRPNKLPRKVPESFKAKRSGGPSCRRDALQS</sequence>
<feature type="region of interest" description="Disordered" evidence="1">
    <location>
        <begin position="29"/>
        <end position="55"/>
    </location>
</feature>